<keyword evidence="5" id="KW-1185">Reference proteome</keyword>
<dbReference type="InterPro" id="IPR006598">
    <property type="entry name" value="CAP10"/>
</dbReference>
<evidence type="ECO:0000256" key="2">
    <source>
        <dbReference type="ARBA" id="ARBA00022679"/>
    </source>
</evidence>
<dbReference type="EMBL" id="MTSL01000220">
    <property type="protein sequence ID" value="PJF16442.1"/>
    <property type="molecule type" value="Genomic_DNA"/>
</dbReference>
<protein>
    <submittedName>
        <fullName evidence="4">Glycosyltransferase, family GT90</fullName>
    </submittedName>
</protein>
<name>A0A2H9TF82_9FUNG</name>
<dbReference type="PANTHER" id="PTHR12203:SF35">
    <property type="entry name" value="PROTEIN O-GLUCOSYLTRANSFERASE 1"/>
    <property type="match status" value="1"/>
</dbReference>
<dbReference type="PANTHER" id="PTHR12203">
    <property type="entry name" value="KDEL LYS-ASP-GLU-LEU CONTAINING - RELATED"/>
    <property type="match status" value="1"/>
</dbReference>
<sequence length="427" mass="49536">MFITAGLIGVLVAIAVLCARTWFYETISDFDADLQVSRQDHVTKPAKPFSEYDRLIEDYLGNHTRITAASFNATLKQATDPWLSRGASVLIQVLNNTIYVGRQHYTTPLPWDKLRYHHILDRLLKIMPLPDVEFILNTHDCPLRALPVSPIFSITRCIGMNVLPVPQWFAWRDGSFENWDSKMVSYCETAEATVWGEKQKKAIFRGNVRPSVLQHVNGRLQFVNVTEETYKQLGRTKLYILGQIRPDLLDVGLYGKGLHTGRSIIDLLDYEFKPPISMLHQAQQFRYVLYAEGACGWADRLKVLLASGMLVLMQETPCVEHFQKLLQPWVHYVPINNDFSDLLDRIEWANANEETVREIVHNAQEFALHYNSQRGWDYYLENLLRRYAELQEYTPNRRQGTQKYLKACKCPNRRDLICDDWTSFQMG</sequence>
<dbReference type="Pfam" id="PF05686">
    <property type="entry name" value="Glyco_transf_90"/>
    <property type="match status" value="1"/>
</dbReference>
<evidence type="ECO:0000313" key="4">
    <source>
        <dbReference type="EMBL" id="PJF16442.1"/>
    </source>
</evidence>
<dbReference type="InterPro" id="IPR051091">
    <property type="entry name" value="O-Glucosyltr/Glycosyltrsf_90"/>
</dbReference>
<evidence type="ECO:0000256" key="1">
    <source>
        <dbReference type="ARBA" id="ARBA00010118"/>
    </source>
</evidence>
<dbReference type="OrthoDB" id="541052at2759"/>
<reference evidence="4 5" key="1">
    <citation type="submission" date="2016-10" db="EMBL/GenBank/DDBJ databases">
        <title>The genome of Paramicrosporidium saccamoebae is the missing link in understanding Cryptomycota and Microsporidia evolution.</title>
        <authorList>
            <person name="Quandt C.A."/>
            <person name="Beaudet D."/>
            <person name="Corsaro D."/>
            <person name="Michel R."/>
            <person name="Corradi N."/>
            <person name="James T."/>
        </authorList>
    </citation>
    <scope>NUCLEOTIDE SEQUENCE [LARGE SCALE GENOMIC DNA]</scope>
    <source>
        <strain evidence="4 5">KSL3</strain>
    </source>
</reference>
<organism evidence="4 5">
    <name type="scientific">Paramicrosporidium saccamoebae</name>
    <dbReference type="NCBI Taxonomy" id="1246581"/>
    <lineage>
        <taxon>Eukaryota</taxon>
        <taxon>Fungi</taxon>
        <taxon>Fungi incertae sedis</taxon>
        <taxon>Cryptomycota</taxon>
        <taxon>Cryptomycota incertae sedis</taxon>
        <taxon>Paramicrosporidium</taxon>
    </lineage>
</organism>
<dbReference type="SMART" id="SM00672">
    <property type="entry name" value="CAP10"/>
    <property type="match status" value="1"/>
</dbReference>
<gene>
    <name evidence="4" type="ORF">PSACC_03744</name>
</gene>
<proteinExistence type="inferred from homology"/>
<keyword evidence="2 4" id="KW-0808">Transferase</keyword>
<dbReference type="Proteomes" id="UP000240830">
    <property type="component" value="Unassembled WGS sequence"/>
</dbReference>
<accession>A0A2H9TF82</accession>
<comment type="caution">
    <text evidence="4">The sequence shown here is derived from an EMBL/GenBank/DDBJ whole genome shotgun (WGS) entry which is preliminary data.</text>
</comment>
<comment type="similarity">
    <text evidence="1">Belongs to the glycosyltransferase 90 family.</text>
</comment>
<evidence type="ECO:0000313" key="5">
    <source>
        <dbReference type="Proteomes" id="UP000240830"/>
    </source>
</evidence>
<feature type="domain" description="Glycosyl transferase CAP10" evidence="3">
    <location>
        <begin position="128"/>
        <end position="394"/>
    </location>
</feature>
<evidence type="ECO:0000259" key="3">
    <source>
        <dbReference type="SMART" id="SM00672"/>
    </source>
</evidence>
<dbReference type="GO" id="GO:0016740">
    <property type="term" value="F:transferase activity"/>
    <property type="evidence" value="ECO:0007669"/>
    <property type="project" value="UniProtKB-KW"/>
</dbReference>
<dbReference type="AlphaFoldDB" id="A0A2H9TF82"/>